<dbReference type="PANTHER" id="PTHR23199:SF16">
    <property type="entry name" value="PROTEIN SPAETZLE 5"/>
    <property type="match status" value="1"/>
</dbReference>
<sequence>LIWTSLRVGDGYSCPYGQNCGFEPAPPGRAPACAQPGLTYCVHPEPYPDMTSAHSSLTRPATTSRPPRRRSTLTTTDPTRCPTSTRSRWSTTILRTTINITRAANFSKFGFHGYSSPSQSNYWQPDSYYEKKVPRNGYNNFFDSQNFYPSYEPNEWFRQAASGVTRYDPREWWKKRRNAELLDAASKRTLTGSEALRIALGFASAVLRAHGVHHTARRAQQQGQLEVRRQHARQHDAALHHAARRAQQQGQLEVRGQHARKHDATCARRDLHFITPHAALNNKGSWKYVVNMPDNMTQLVRAEICTATECSGLCSVPRGYTSKCEQKYIQKRLVALQASGQNLYTDVFWIPSCCQCTITPTNL</sequence>
<evidence type="ECO:0000259" key="5">
    <source>
        <dbReference type="Pfam" id="PF16077"/>
    </source>
</evidence>
<dbReference type="STRING" id="104452.A0A0L7L4H9"/>
<dbReference type="Pfam" id="PF16077">
    <property type="entry name" value="Spaetzle"/>
    <property type="match status" value="1"/>
</dbReference>
<dbReference type="GO" id="GO:0021556">
    <property type="term" value="P:central nervous system formation"/>
    <property type="evidence" value="ECO:0007669"/>
    <property type="project" value="TreeGrafter"/>
</dbReference>
<evidence type="ECO:0000256" key="1">
    <source>
        <dbReference type="ARBA" id="ARBA00022729"/>
    </source>
</evidence>
<dbReference type="Gene3D" id="2.10.90.10">
    <property type="entry name" value="Cystine-knot cytokines"/>
    <property type="match status" value="1"/>
</dbReference>
<evidence type="ECO:0000313" key="6">
    <source>
        <dbReference type="EMBL" id="KOB70320.1"/>
    </source>
</evidence>
<dbReference type="AlphaFoldDB" id="A0A0L7L4H9"/>
<dbReference type="PANTHER" id="PTHR23199">
    <property type="entry name" value="NEUROTROPHIN 1-RELATED"/>
    <property type="match status" value="1"/>
</dbReference>
<keyword evidence="3" id="KW-0325">Glycoprotein</keyword>
<name>A0A0L7L4H9_OPEBR</name>
<organism evidence="6 7">
    <name type="scientific">Operophtera brumata</name>
    <name type="common">Winter moth</name>
    <name type="synonym">Phalaena brumata</name>
    <dbReference type="NCBI Taxonomy" id="104452"/>
    <lineage>
        <taxon>Eukaryota</taxon>
        <taxon>Metazoa</taxon>
        <taxon>Ecdysozoa</taxon>
        <taxon>Arthropoda</taxon>
        <taxon>Hexapoda</taxon>
        <taxon>Insecta</taxon>
        <taxon>Pterygota</taxon>
        <taxon>Neoptera</taxon>
        <taxon>Endopterygota</taxon>
        <taxon>Lepidoptera</taxon>
        <taxon>Glossata</taxon>
        <taxon>Ditrysia</taxon>
        <taxon>Geometroidea</taxon>
        <taxon>Geometridae</taxon>
        <taxon>Larentiinae</taxon>
        <taxon>Operophtera</taxon>
    </lineage>
</organism>
<dbReference type="SUPFAM" id="SSF57501">
    <property type="entry name" value="Cystine-knot cytokines"/>
    <property type="match status" value="1"/>
</dbReference>
<proteinExistence type="predicted"/>
<feature type="region of interest" description="Disordered" evidence="4">
    <location>
        <begin position="51"/>
        <end position="86"/>
    </location>
</feature>
<gene>
    <name evidence="6" type="ORF">OBRU01_07185</name>
</gene>
<dbReference type="GO" id="GO:0005121">
    <property type="term" value="F:Toll binding"/>
    <property type="evidence" value="ECO:0007669"/>
    <property type="project" value="TreeGrafter"/>
</dbReference>
<dbReference type="InterPro" id="IPR032104">
    <property type="entry name" value="Spaetzle"/>
</dbReference>
<dbReference type="EMBL" id="JTDY01003008">
    <property type="protein sequence ID" value="KOB70320.1"/>
    <property type="molecule type" value="Genomic_DNA"/>
</dbReference>
<accession>A0A0L7L4H9</accession>
<dbReference type="GO" id="GO:0045087">
    <property type="term" value="P:innate immune response"/>
    <property type="evidence" value="ECO:0007669"/>
    <property type="project" value="TreeGrafter"/>
</dbReference>
<dbReference type="Proteomes" id="UP000037510">
    <property type="component" value="Unassembled WGS sequence"/>
</dbReference>
<keyword evidence="7" id="KW-1185">Reference proteome</keyword>
<evidence type="ECO:0000256" key="3">
    <source>
        <dbReference type="ARBA" id="ARBA00023180"/>
    </source>
</evidence>
<feature type="compositionally biased region" description="Low complexity" evidence="4">
    <location>
        <begin position="55"/>
        <end position="65"/>
    </location>
</feature>
<evidence type="ECO:0000313" key="7">
    <source>
        <dbReference type="Proteomes" id="UP000037510"/>
    </source>
</evidence>
<evidence type="ECO:0000256" key="4">
    <source>
        <dbReference type="SAM" id="MobiDB-lite"/>
    </source>
</evidence>
<protein>
    <submittedName>
        <fullName evidence="6">Protein spaetzle</fullName>
    </submittedName>
</protein>
<feature type="domain" description="Spaetzle" evidence="5">
    <location>
        <begin position="270"/>
        <end position="358"/>
    </location>
</feature>
<dbReference type="GO" id="GO:0005615">
    <property type="term" value="C:extracellular space"/>
    <property type="evidence" value="ECO:0007669"/>
    <property type="project" value="UniProtKB-ARBA"/>
</dbReference>
<comment type="caution">
    <text evidence="6">The sequence shown here is derived from an EMBL/GenBank/DDBJ whole genome shotgun (WGS) entry which is preliminary data.</text>
</comment>
<feature type="compositionally biased region" description="Low complexity" evidence="4">
    <location>
        <begin position="72"/>
        <end position="86"/>
    </location>
</feature>
<evidence type="ECO:0000256" key="2">
    <source>
        <dbReference type="ARBA" id="ARBA00023157"/>
    </source>
</evidence>
<feature type="non-terminal residue" evidence="6">
    <location>
        <position position="1"/>
    </location>
</feature>
<keyword evidence="2" id="KW-1015">Disulfide bond</keyword>
<dbReference type="InterPro" id="IPR029034">
    <property type="entry name" value="Cystine-knot_cytokine"/>
</dbReference>
<reference evidence="6 7" key="1">
    <citation type="journal article" date="2015" name="Genome Biol. Evol.">
        <title>The genome of winter moth (Operophtera brumata) provides a genomic perspective on sexual dimorphism and phenology.</title>
        <authorList>
            <person name="Derks M.F."/>
            <person name="Smit S."/>
            <person name="Salis L."/>
            <person name="Schijlen E."/>
            <person name="Bossers A."/>
            <person name="Mateman C."/>
            <person name="Pijl A.S."/>
            <person name="de Ridder D."/>
            <person name="Groenen M.A."/>
            <person name="Visser M.E."/>
            <person name="Megens H.J."/>
        </authorList>
    </citation>
    <scope>NUCLEOTIDE SEQUENCE [LARGE SCALE GENOMIC DNA]</scope>
    <source>
        <strain evidence="6">WM2013NL</strain>
        <tissue evidence="6">Head and thorax</tissue>
    </source>
</reference>
<dbReference type="GO" id="GO:0008083">
    <property type="term" value="F:growth factor activity"/>
    <property type="evidence" value="ECO:0007669"/>
    <property type="project" value="TreeGrafter"/>
</dbReference>
<dbReference type="InterPro" id="IPR052444">
    <property type="entry name" value="Spz/Toll_ligand-like"/>
</dbReference>
<keyword evidence="1" id="KW-0732">Signal</keyword>